<keyword evidence="1" id="KW-0812">Transmembrane</keyword>
<feature type="transmembrane region" description="Helical" evidence="1">
    <location>
        <begin position="5"/>
        <end position="29"/>
    </location>
</feature>
<sequence length="81" mass="9289">MKKILLFSISFILLFVALNVFSGMLLTVFYQPDLADQWSNISKLPHEVIFVESSSVSLFIVTMLSVFIAFVIQNRFTKLIK</sequence>
<reference evidence="2 3" key="1">
    <citation type="submission" date="2022-04" db="EMBL/GenBank/DDBJ databases">
        <title>Mechanism of arsenic methylation and mitigation arsenic toxicity by Bacillus sp. LH14 from an Arsenic-Contaminated Paddy Soil.</title>
        <authorList>
            <person name="Wang D."/>
        </authorList>
    </citation>
    <scope>NUCLEOTIDE SEQUENCE [LARGE SCALE GENOMIC DNA]</scope>
    <source>
        <strain evidence="2 3">LH14</strain>
    </source>
</reference>
<dbReference type="RefSeq" id="WP_248268100.1">
    <property type="nucleotide sequence ID" value="NZ_CP096034.1"/>
</dbReference>
<evidence type="ECO:0000313" key="2">
    <source>
        <dbReference type="EMBL" id="UPM55037.1"/>
    </source>
</evidence>
<proteinExistence type="predicted"/>
<feature type="transmembrane region" description="Helical" evidence="1">
    <location>
        <begin position="49"/>
        <end position="72"/>
    </location>
</feature>
<protein>
    <recommendedName>
        <fullName evidence="4">NADH dehydrogenase subunit 6</fullName>
    </recommendedName>
</protein>
<name>A0ABY4JQT4_9BACI</name>
<evidence type="ECO:0008006" key="4">
    <source>
        <dbReference type="Google" id="ProtNLM"/>
    </source>
</evidence>
<evidence type="ECO:0000313" key="3">
    <source>
        <dbReference type="Proteomes" id="UP000830639"/>
    </source>
</evidence>
<gene>
    <name evidence="2" type="ORF">MY490_04105</name>
</gene>
<keyword evidence="1" id="KW-1133">Transmembrane helix</keyword>
<accession>A0ABY4JQT4</accession>
<organism evidence="2 3">
    <name type="scientific">Gottfriedia acidiceleris</name>
    <dbReference type="NCBI Taxonomy" id="371036"/>
    <lineage>
        <taxon>Bacteria</taxon>
        <taxon>Bacillati</taxon>
        <taxon>Bacillota</taxon>
        <taxon>Bacilli</taxon>
        <taxon>Bacillales</taxon>
        <taxon>Bacillaceae</taxon>
        <taxon>Gottfriedia</taxon>
    </lineage>
</organism>
<evidence type="ECO:0000256" key="1">
    <source>
        <dbReference type="SAM" id="Phobius"/>
    </source>
</evidence>
<dbReference type="Proteomes" id="UP000830639">
    <property type="component" value="Chromosome"/>
</dbReference>
<keyword evidence="3" id="KW-1185">Reference proteome</keyword>
<dbReference type="EMBL" id="CP096034">
    <property type="protein sequence ID" value="UPM55037.1"/>
    <property type="molecule type" value="Genomic_DNA"/>
</dbReference>
<keyword evidence="1" id="KW-0472">Membrane</keyword>